<dbReference type="VEuPathDB" id="CryptoDB:Cvel_12898"/>
<feature type="region of interest" description="Disordered" evidence="1">
    <location>
        <begin position="1"/>
        <end position="33"/>
    </location>
</feature>
<accession>A0A0G4IBS1</accession>
<proteinExistence type="predicted"/>
<dbReference type="AlphaFoldDB" id="A0A0G4IBS1"/>
<feature type="region of interest" description="Disordered" evidence="1">
    <location>
        <begin position="234"/>
        <end position="273"/>
    </location>
</feature>
<evidence type="ECO:0000256" key="1">
    <source>
        <dbReference type="SAM" id="MobiDB-lite"/>
    </source>
</evidence>
<sequence>MGFREDPKGGKWGSAMNGLRRRVGGDEDEGGEIQLGEAGSISLSKKTVEGVKFEMQTFTSLFQKVLKRRLTSSSLLDALQALSASALHRTESDTDTDVWTQKEEKQIQCLAEMFLPALEHALGTDEPGGIPGSHGAVGGGEDVVMDNREFAESGGEPERGFSLRSLIKTVRRLRLVTVTTDALIRILWSSNLHGSKGGADFNWEEILGDAVQIWMGYAKREKASLKANWRQRTRKRLTNKQRWEKRWGAKGGVPSNQKGGGQSDQGQRQSDQK</sequence>
<name>A0A0G4IBS1_9ALVE</name>
<gene>
    <name evidence="2" type="ORF">Cvel_12898</name>
</gene>
<dbReference type="EMBL" id="CDMZ01005801">
    <property type="protein sequence ID" value="CEM54605.1"/>
    <property type="molecule type" value="Genomic_DNA"/>
</dbReference>
<evidence type="ECO:0000313" key="2">
    <source>
        <dbReference type="EMBL" id="CEM54605.1"/>
    </source>
</evidence>
<protein>
    <submittedName>
        <fullName evidence="2">Uncharacterized protein</fullName>
    </submittedName>
</protein>
<organism evidence="2">
    <name type="scientific">Chromera velia CCMP2878</name>
    <dbReference type="NCBI Taxonomy" id="1169474"/>
    <lineage>
        <taxon>Eukaryota</taxon>
        <taxon>Sar</taxon>
        <taxon>Alveolata</taxon>
        <taxon>Colpodellida</taxon>
        <taxon>Chromeraceae</taxon>
        <taxon>Chromera</taxon>
    </lineage>
</organism>
<reference evidence="2" key="1">
    <citation type="submission" date="2014-11" db="EMBL/GenBank/DDBJ databases">
        <authorList>
            <person name="Otto D Thomas"/>
            <person name="Naeem Raeece"/>
        </authorList>
    </citation>
    <scope>NUCLEOTIDE SEQUENCE</scope>
</reference>
<feature type="compositionally biased region" description="Low complexity" evidence="1">
    <location>
        <begin position="264"/>
        <end position="273"/>
    </location>
</feature>